<keyword evidence="7" id="KW-0804">Transcription</keyword>
<feature type="domain" description="Response regulatory" evidence="11">
    <location>
        <begin position="4"/>
        <end position="122"/>
    </location>
</feature>
<keyword evidence="6" id="KW-0238">DNA-binding</keyword>
<evidence type="ECO:0000256" key="1">
    <source>
        <dbReference type="ARBA" id="ARBA00004496"/>
    </source>
</evidence>
<sequence>MVFKVLLIDDEPGALEGMELWIPWEEMGFEVCGTCNNGSEGLDKLHELKPDLVITDVNMPVMSGLEMIKAWQEQGDSEIGFAIVSGYSEFEYAQKALHYGVHHYLLKPLIAEEAEKELRQIHQELVRKTKRKHLDQLANYEETVTALKKLMMDHLLDGEEQAFIEELSTLRERWNLCLVQIDSINLAEFRERTSSVISTESSIFLIDIEPGCFAIIYGFNGIEYESDTWGKIEEISRYCKCHRVFISAGLSQPLLIEIGQSYKTAKMAIKHKFYDLQYEGIMLYLDIKAKEFSHLYDQIQLMDTILRTVELLDQNGFMQAVNRGKATFRNSLILPEMVKKIAVHIMYKIVEYTGPIKNISEEKMLEKYKLYEIADAVLTLDDLMDQLVACGTEVIDLLLQEQSRQAQGIIYEINNYIQEHFRESLTIKKLAEVFFLHPVYLGQLLVKKNGLNFNEMIHGLRIEEAAKLLHQHQYKNSEIAEMVGYTSYGQFTKQFERRMGMSPNQYKNSKF</sequence>
<keyword evidence="5" id="KW-0805">Transcription regulation</keyword>
<dbReference type="InterPro" id="IPR018060">
    <property type="entry name" value="HTH_AraC"/>
</dbReference>
<evidence type="ECO:0008006" key="14">
    <source>
        <dbReference type="Google" id="ProtNLM"/>
    </source>
</evidence>
<dbReference type="InterPro" id="IPR051552">
    <property type="entry name" value="HptR"/>
</dbReference>
<keyword evidence="3 8" id="KW-0597">Phosphoprotein</keyword>
<dbReference type="PANTHER" id="PTHR42713">
    <property type="entry name" value="HISTIDINE KINASE-RELATED"/>
    <property type="match status" value="1"/>
</dbReference>
<accession>A0ABN0YMA1</accession>
<dbReference type="SMART" id="SM00342">
    <property type="entry name" value="HTH_ARAC"/>
    <property type="match status" value="1"/>
</dbReference>
<evidence type="ECO:0000313" key="12">
    <source>
        <dbReference type="EMBL" id="GAA0400757.1"/>
    </source>
</evidence>
<dbReference type="Gene3D" id="3.40.50.2300">
    <property type="match status" value="1"/>
</dbReference>
<dbReference type="InterPro" id="IPR001789">
    <property type="entry name" value="Sig_transdc_resp-reg_receiver"/>
</dbReference>
<evidence type="ECO:0000256" key="3">
    <source>
        <dbReference type="ARBA" id="ARBA00022553"/>
    </source>
</evidence>
<dbReference type="RefSeq" id="WP_343863084.1">
    <property type="nucleotide sequence ID" value="NZ_BAAACX010000015.1"/>
</dbReference>
<dbReference type="InterPro" id="IPR011006">
    <property type="entry name" value="CheY-like_superfamily"/>
</dbReference>
<evidence type="ECO:0000259" key="11">
    <source>
        <dbReference type="PROSITE" id="PS50110"/>
    </source>
</evidence>
<evidence type="ECO:0000256" key="5">
    <source>
        <dbReference type="ARBA" id="ARBA00023015"/>
    </source>
</evidence>
<feature type="domain" description="HTH araC/xylS-type" evidence="10">
    <location>
        <begin position="411"/>
        <end position="509"/>
    </location>
</feature>
<gene>
    <name evidence="12" type="ORF">GCM10008933_34120</name>
</gene>
<name>A0ABN0YMA1_9BACL</name>
<dbReference type="SUPFAM" id="SSF46689">
    <property type="entry name" value="Homeodomain-like"/>
    <property type="match status" value="1"/>
</dbReference>
<dbReference type="PROSITE" id="PS50110">
    <property type="entry name" value="RESPONSE_REGULATORY"/>
    <property type="match status" value="1"/>
</dbReference>
<evidence type="ECO:0000256" key="4">
    <source>
        <dbReference type="ARBA" id="ARBA00023012"/>
    </source>
</evidence>
<keyword evidence="13" id="KW-1185">Reference proteome</keyword>
<dbReference type="Pfam" id="PF12833">
    <property type="entry name" value="HTH_18"/>
    <property type="match status" value="1"/>
</dbReference>
<keyword evidence="4" id="KW-0902">Two-component regulatory system</keyword>
<dbReference type="CDD" id="cd17536">
    <property type="entry name" value="REC_YesN-like"/>
    <property type="match status" value="1"/>
</dbReference>
<dbReference type="PANTHER" id="PTHR42713:SF3">
    <property type="entry name" value="TRANSCRIPTIONAL REGULATORY PROTEIN HPTR"/>
    <property type="match status" value="1"/>
</dbReference>
<dbReference type="SUPFAM" id="SSF52172">
    <property type="entry name" value="CheY-like"/>
    <property type="match status" value="1"/>
</dbReference>
<evidence type="ECO:0000256" key="7">
    <source>
        <dbReference type="ARBA" id="ARBA00023163"/>
    </source>
</evidence>
<dbReference type="Proteomes" id="UP001500340">
    <property type="component" value="Unassembled WGS sequence"/>
</dbReference>
<dbReference type="Gene3D" id="1.10.10.60">
    <property type="entry name" value="Homeodomain-like"/>
    <property type="match status" value="2"/>
</dbReference>
<comment type="subcellular location">
    <subcellularLocation>
        <location evidence="1">Cytoplasm</location>
    </subcellularLocation>
</comment>
<evidence type="ECO:0000256" key="6">
    <source>
        <dbReference type="ARBA" id="ARBA00023125"/>
    </source>
</evidence>
<keyword evidence="9" id="KW-0175">Coiled coil</keyword>
<feature type="coiled-coil region" evidence="9">
    <location>
        <begin position="111"/>
        <end position="150"/>
    </location>
</feature>
<protein>
    <recommendedName>
        <fullName evidence="14">AraC family transcriptional regulator</fullName>
    </recommendedName>
</protein>
<dbReference type="Pfam" id="PF00072">
    <property type="entry name" value="Response_reg"/>
    <property type="match status" value="1"/>
</dbReference>
<evidence type="ECO:0000313" key="13">
    <source>
        <dbReference type="Proteomes" id="UP001500340"/>
    </source>
</evidence>
<evidence type="ECO:0000256" key="8">
    <source>
        <dbReference type="PROSITE-ProRule" id="PRU00169"/>
    </source>
</evidence>
<evidence type="ECO:0000259" key="10">
    <source>
        <dbReference type="PROSITE" id="PS01124"/>
    </source>
</evidence>
<keyword evidence="2" id="KW-0963">Cytoplasm</keyword>
<feature type="modified residue" description="4-aspartylphosphate" evidence="8">
    <location>
        <position position="56"/>
    </location>
</feature>
<evidence type="ECO:0000256" key="2">
    <source>
        <dbReference type="ARBA" id="ARBA00022490"/>
    </source>
</evidence>
<dbReference type="PROSITE" id="PS01124">
    <property type="entry name" value="HTH_ARAC_FAMILY_2"/>
    <property type="match status" value="1"/>
</dbReference>
<dbReference type="SMART" id="SM00448">
    <property type="entry name" value="REC"/>
    <property type="match status" value="1"/>
</dbReference>
<evidence type="ECO:0000256" key="9">
    <source>
        <dbReference type="SAM" id="Coils"/>
    </source>
</evidence>
<organism evidence="12 13">
    <name type="scientific">Paenibacillus motobuensis</name>
    <dbReference type="NCBI Taxonomy" id="295324"/>
    <lineage>
        <taxon>Bacteria</taxon>
        <taxon>Bacillati</taxon>
        <taxon>Bacillota</taxon>
        <taxon>Bacilli</taxon>
        <taxon>Bacillales</taxon>
        <taxon>Paenibacillaceae</taxon>
        <taxon>Paenibacillus</taxon>
    </lineage>
</organism>
<dbReference type="EMBL" id="BAAACX010000015">
    <property type="protein sequence ID" value="GAA0400757.1"/>
    <property type="molecule type" value="Genomic_DNA"/>
</dbReference>
<reference evidence="12 13" key="1">
    <citation type="journal article" date="2019" name="Int. J. Syst. Evol. Microbiol.">
        <title>The Global Catalogue of Microorganisms (GCM) 10K type strain sequencing project: providing services to taxonomists for standard genome sequencing and annotation.</title>
        <authorList>
            <consortium name="The Broad Institute Genomics Platform"/>
            <consortium name="The Broad Institute Genome Sequencing Center for Infectious Disease"/>
            <person name="Wu L."/>
            <person name="Ma J."/>
        </authorList>
    </citation>
    <scope>NUCLEOTIDE SEQUENCE [LARGE SCALE GENOMIC DNA]</scope>
    <source>
        <strain evidence="12 13">JCM 12774</strain>
    </source>
</reference>
<dbReference type="InterPro" id="IPR009057">
    <property type="entry name" value="Homeodomain-like_sf"/>
</dbReference>
<proteinExistence type="predicted"/>
<comment type="caution">
    <text evidence="12">The sequence shown here is derived from an EMBL/GenBank/DDBJ whole genome shotgun (WGS) entry which is preliminary data.</text>
</comment>